<dbReference type="AlphaFoldDB" id="A0A832TG13"/>
<dbReference type="InterPro" id="IPR050572">
    <property type="entry name" value="Fe-S_Ferredoxin"/>
</dbReference>
<keyword evidence="5" id="KW-0411">Iron-sulfur</keyword>
<feature type="domain" description="4Fe-4S ferredoxin-type" evidence="6">
    <location>
        <begin position="140"/>
        <end position="169"/>
    </location>
</feature>
<feature type="domain" description="4Fe-4S ferredoxin-type" evidence="6">
    <location>
        <begin position="268"/>
        <end position="291"/>
    </location>
</feature>
<accession>A0A832TG13</accession>
<dbReference type="Pfam" id="PF00037">
    <property type="entry name" value="Fer4"/>
    <property type="match status" value="2"/>
</dbReference>
<evidence type="ECO:0000256" key="3">
    <source>
        <dbReference type="ARBA" id="ARBA00022723"/>
    </source>
</evidence>
<gene>
    <name evidence="7" type="ORF">HA336_00150</name>
</gene>
<name>A0A832TG13_9EURY</name>
<dbReference type="PROSITE" id="PS00198">
    <property type="entry name" value="4FE4S_FER_1"/>
    <property type="match status" value="5"/>
</dbReference>
<dbReference type="GO" id="GO:0016491">
    <property type="term" value="F:oxidoreductase activity"/>
    <property type="evidence" value="ECO:0007669"/>
    <property type="project" value="UniProtKB-ARBA"/>
</dbReference>
<evidence type="ECO:0000313" key="7">
    <source>
        <dbReference type="EMBL" id="HII69628.1"/>
    </source>
</evidence>
<dbReference type="InterPro" id="IPR001080">
    <property type="entry name" value="3Fe4S_ferredoxin"/>
</dbReference>
<dbReference type="Gene3D" id="3.30.70.20">
    <property type="match status" value="7"/>
</dbReference>
<dbReference type="GeneID" id="1477102"/>
<dbReference type="OMA" id="PPNCAGI"/>
<organism evidence="7 8">
    <name type="scientific">Methanopyrus kandleri</name>
    <dbReference type="NCBI Taxonomy" id="2320"/>
    <lineage>
        <taxon>Archaea</taxon>
        <taxon>Methanobacteriati</taxon>
        <taxon>Methanobacteriota</taxon>
        <taxon>Methanomada group</taxon>
        <taxon>Methanopyri</taxon>
        <taxon>Methanopyrales</taxon>
        <taxon>Methanopyraceae</taxon>
        <taxon>Methanopyrus</taxon>
    </lineage>
</organism>
<evidence type="ECO:0000313" key="8">
    <source>
        <dbReference type="Proteomes" id="UP000619545"/>
    </source>
</evidence>
<dbReference type="Proteomes" id="UP000619545">
    <property type="component" value="Unassembled WGS sequence"/>
</dbReference>
<evidence type="ECO:0000256" key="5">
    <source>
        <dbReference type="ARBA" id="ARBA00023014"/>
    </source>
</evidence>
<keyword evidence="3" id="KW-0479">Metal-binding</keyword>
<dbReference type="PANTHER" id="PTHR43687:SF1">
    <property type="entry name" value="FERREDOXIN III"/>
    <property type="match status" value="1"/>
</dbReference>
<protein>
    <submittedName>
        <fullName evidence="7">4Fe-4S binding protein</fullName>
    </submittedName>
</protein>
<dbReference type="SUPFAM" id="SSF54862">
    <property type="entry name" value="4Fe-4S ferredoxins"/>
    <property type="match status" value="1"/>
</dbReference>
<feature type="domain" description="4Fe-4S ferredoxin-type" evidence="6">
    <location>
        <begin position="98"/>
        <end position="126"/>
    </location>
</feature>
<dbReference type="PRINTS" id="PR00352">
    <property type="entry name" value="3FE4SFRDOXIN"/>
</dbReference>
<dbReference type="RefSeq" id="WP_011019369.1">
    <property type="nucleotide sequence ID" value="NZ_DUJS01000001.1"/>
</dbReference>
<evidence type="ECO:0000259" key="6">
    <source>
        <dbReference type="PROSITE" id="PS51379"/>
    </source>
</evidence>
<evidence type="ECO:0000256" key="2">
    <source>
        <dbReference type="ARBA" id="ARBA00022485"/>
    </source>
</evidence>
<dbReference type="GO" id="GO:0051539">
    <property type="term" value="F:4 iron, 4 sulfur cluster binding"/>
    <property type="evidence" value="ECO:0007669"/>
    <property type="project" value="UniProtKB-KW"/>
</dbReference>
<feature type="domain" description="4Fe-4S ferredoxin-type" evidence="6">
    <location>
        <begin position="31"/>
        <end position="55"/>
    </location>
</feature>
<dbReference type="Pfam" id="PF12838">
    <property type="entry name" value="Fer4_7"/>
    <property type="match status" value="2"/>
</dbReference>
<dbReference type="Pfam" id="PF13237">
    <property type="entry name" value="Fer4_10"/>
    <property type="match status" value="1"/>
</dbReference>
<dbReference type="CDD" id="cd10549">
    <property type="entry name" value="MtMvhB_like"/>
    <property type="match status" value="1"/>
</dbReference>
<feature type="domain" description="4Fe-4S ferredoxin-type" evidence="6">
    <location>
        <begin position="198"/>
        <end position="227"/>
    </location>
</feature>
<dbReference type="InterPro" id="IPR017900">
    <property type="entry name" value="4Fe4S_Fe_S_CS"/>
</dbReference>
<dbReference type="GO" id="GO:0009055">
    <property type="term" value="F:electron transfer activity"/>
    <property type="evidence" value="ECO:0007669"/>
    <property type="project" value="InterPro"/>
</dbReference>
<keyword evidence="4" id="KW-0408">Iron</keyword>
<feature type="domain" description="4Fe-4S ferredoxin-type" evidence="6">
    <location>
        <begin position="1"/>
        <end position="30"/>
    </location>
</feature>
<proteinExistence type="predicted"/>
<feature type="domain" description="4Fe-4S ferredoxin-type" evidence="6">
    <location>
        <begin position="235"/>
        <end position="264"/>
    </location>
</feature>
<sequence length="299" mass="32904">MPIEIDMDSCLLCEACVAACPTGAIRREDGDMNHCIVCGACVKACPVDALELEDLEREVDGEKVELKRIAWKPEECHKEDPPQCGEVCPQEIMRIEDGYPELRGFCVMCLKCMETCPIDAIGMKGVVEPKSEPPEHPEDEDVYVHPERCVGCTYCLQVCPTDAIEMVPTDAEFFKAEENEWSPVYVDPDTMELKQGRKVAKIDPEKCTGCTLCAQVCPWGAITAARDVPVQSREVKNEIDEDKCVGCGVCAEVCPGDLIEVDGVAKVPEKCPACKLCERACPVDAISINVSYERSGEME</sequence>
<comment type="cofactor">
    <cofactor evidence="1">
        <name>[4Fe-4S] cluster</name>
        <dbReference type="ChEBI" id="CHEBI:49883"/>
    </cofactor>
</comment>
<evidence type="ECO:0000256" key="4">
    <source>
        <dbReference type="ARBA" id="ARBA00023004"/>
    </source>
</evidence>
<comment type="caution">
    <text evidence="7">The sequence shown here is derived from an EMBL/GenBank/DDBJ whole genome shotgun (WGS) entry which is preliminary data.</text>
</comment>
<dbReference type="PANTHER" id="PTHR43687">
    <property type="entry name" value="ADENYLYLSULFATE REDUCTASE, BETA SUBUNIT"/>
    <property type="match status" value="1"/>
</dbReference>
<reference evidence="7" key="1">
    <citation type="journal article" date="2020" name="bioRxiv">
        <title>A rank-normalized archaeal taxonomy based on genome phylogeny resolves widespread incomplete and uneven classifications.</title>
        <authorList>
            <person name="Rinke C."/>
            <person name="Chuvochina M."/>
            <person name="Mussig A.J."/>
            <person name="Chaumeil P.-A."/>
            <person name="Waite D.W."/>
            <person name="Whitman W.B."/>
            <person name="Parks D.H."/>
            <person name="Hugenholtz P."/>
        </authorList>
    </citation>
    <scope>NUCLEOTIDE SEQUENCE</scope>
    <source>
        <strain evidence="7">UBA8853</strain>
    </source>
</reference>
<keyword evidence="2" id="KW-0004">4Fe-4S</keyword>
<dbReference type="EMBL" id="DUJS01000001">
    <property type="protein sequence ID" value="HII69628.1"/>
    <property type="molecule type" value="Genomic_DNA"/>
</dbReference>
<evidence type="ECO:0000256" key="1">
    <source>
        <dbReference type="ARBA" id="ARBA00001966"/>
    </source>
</evidence>
<dbReference type="InterPro" id="IPR017896">
    <property type="entry name" value="4Fe4S_Fe-S-bd"/>
</dbReference>
<dbReference type="GO" id="GO:0005506">
    <property type="term" value="F:iron ion binding"/>
    <property type="evidence" value="ECO:0007669"/>
    <property type="project" value="InterPro"/>
</dbReference>
<dbReference type="PROSITE" id="PS51379">
    <property type="entry name" value="4FE4S_FER_2"/>
    <property type="match status" value="7"/>
</dbReference>